<protein>
    <submittedName>
        <fullName evidence="3">Uncharacterized protein</fullName>
    </submittedName>
</protein>
<gene>
    <name evidence="3" type="ORF">NLJ89_g7605</name>
</gene>
<proteinExistence type="predicted"/>
<dbReference type="OrthoDB" id="3248909at2759"/>
<keyword evidence="2" id="KW-0812">Transmembrane</keyword>
<dbReference type="EMBL" id="JANKHO010000927">
    <property type="protein sequence ID" value="KAJ3505074.1"/>
    <property type="molecule type" value="Genomic_DNA"/>
</dbReference>
<sequence length="645" mass="70070">MTSTKIEDAYTTESDGRFSGTTLNSVKFRQSTHLIPSPGSSGKLPKRYEPLILTLPMLLGIPLTLLALGLGLEIATWISNKNNGFRVPTSNVFDIFGDVSAQFLASFFPTLLVIPNAILWRELDWMTRWYQPYLVLQKGNAKAEESLLLDYIALGPVLALFRAMNYKHRLVFWSSLTACLTYFFQPLTGSIFQIRTIPQIDPLAVPNTKIIGLSSDISALDAFLGAAGYVDASVIHNLTDPPFIQGGWSTAEFAVRFSLSIDQDTERRGCCACPGDAASLDPSLQPVMFWYFHQRVADNQPEARTVFCTPLLAAAQVLVKANLATKTLLPVTGLGDLPNGNLNTVFGSPQLGRPFNGLIFSNITTQLDQARADTTRSMIPAAAFRAAMQLPDGPQSTFDFVNGFLDLTSKLYTRHLAIGAKSLFFVNPTSALVPLQGEVESLVPRLKIDPLPAHILACILIFTGIGGIVIQVILRNKRKKLLLAAPPGSIAAVVALTARSGFGELLLPYDDELTLERKLDGLRFRLDRRTGAILAEEDDGAAYGVALGRDDAMLSLLGKRFGKGKGKKGKKSPRGSDEDADMDPEASSSYLAYQAAVGTLPWSKSWEPSSAQPLLGPLATPFTPTTPSHPPQSHSSEPSRTEYVP</sequence>
<keyword evidence="2" id="KW-1133">Transmembrane helix</keyword>
<feature type="compositionally biased region" description="Basic residues" evidence="1">
    <location>
        <begin position="562"/>
        <end position="573"/>
    </location>
</feature>
<keyword evidence="4" id="KW-1185">Reference proteome</keyword>
<dbReference type="InterPro" id="IPR021840">
    <property type="entry name" value="DUF3433"/>
</dbReference>
<feature type="transmembrane region" description="Helical" evidence="2">
    <location>
        <begin position="451"/>
        <end position="474"/>
    </location>
</feature>
<accession>A0A9W8JWV5</accession>
<reference evidence="3" key="1">
    <citation type="submission" date="2022-07" db="EMBL/GenBank/DDBJ databases">
        <title>Genome Sequence of Agrocybe chaxingu.</title>
        <authorList>
            <person name="Buettner E."/>
        </authorList>
    </citation>
    <scope>NUCLEOTIDE SEQUENCE</scope>
    <source>
        <strain evidence="3">MP-N11</strain>
    </source>
</reference>
<organism evidence="3 4">
    <name type="scientific">Agrocybe chaxingu</name>
    <dbReference type="NCBI Taxonomy" id="84603"/>
    <lineage>
        <taxon>Eukaryota</taxon>
        <taxon>Fungi</taxon>
        <taxon>Dikarya</taxon>
        <taxon>Basidiomycota</taxon>
        <taxon>Agaricomycotina</taxon>
        <taxon>Agaricomycetes</taxon>
        <taxon>Agaricomycetidae</taxon>
        <taxon>Agaricales</taxon>
        <taxon>Agaricineae</taxon>
        <taxon>Strophariaceae</taxon>
        <taxon>Agrocybe</taxon>
    </lineage>
</organism>
<evidence type="ECO:0000256" key="2">
    <source>
        <dbReference type="SAM" id="Phobius"/>
    </source>
</evidence>
<name>A0A9W8JWV5_9AGAR</name>
<feature type="transmembrane region" description="Helical" evidence="2">
    <location>
        <begin position="51"/>
        <end position="79"/>
    </location>
</feature>
<feature type="region of interest" description="Disordered" evidence="1">
    <location>
        <begin position="562"/>
        <end position="585"/>
    </location>
</feature>
<comment type="caution">
    <text evidence="3">The sequence shown here is derived from an EMBL/GenBank/DDBJ whole genome shotgun (WGS) entry which is preliminary data.</text>
</comment>
<dbReference type="Proteomes" id="UP001148786">
    <property type="component" value="Unassembled WGS sequence"/>
</dbReference>
<feature type="transmembrane region" description="Helical" evidence="2">
    <location>
        <begin position="170"/>
        <end position="192"/>
    </location>
</feature>
<feature type="compositionally biased region" description="Low complexity" evidence="1">
    <location>
        <begin position="620"/>
        <end position="638"/>
    </location>
</feature>
<evidence type="ECO:0000256" key="1">
    <source>
        <dbReference type="SAM" id="MobiDB-lite"/>
    </source>
</evidence>
<dbReference type="PANTHER" id="PTHR37544:SF3">
    <property type="entry name" value="SPRAY"/>
    <property type="match status" value="1"/>
</dbReference>
<dbReference type="AlphaFoldDB" id="A0A9W8JWV5"/>
<feature type="region of interest" description="Disordered" evidence="1">
    <location>
        <begin position="605"/>
        <end position="645"/>
    </location>
</feature>
<evidence type="ECO:0000313" key="4">
    <source>
        <dbReference type="Proteomes" id="UP001148786"/>
    </source>
</evidence>
<evidence type="ECO:0000313" key="3">
    <source>
        <dbReference type="EMBL" id="KAJ3505074.1"/>
    </source>
</evidence>
<dbReference type="PANTHER" id="PTHR37544">
    <property type="entry name" value="SPRAY-RELATED"/>
    <property type="match status" value="1"/>
</dbReference>
<dbReference type="Pfam" id="PF11915">
    <property type="entry name" value="DUF3433"/>
    <property type="match status" value="1"/>
</dbReference>
<keyword evidence="2" id="KW-0472">Membrane</keyword>
<feature type="transmembrane region" description="Helical" evidence="2">
    <location>
        <begin position="99"/>
        <end position="120"/>
    </location>
</feature>